<gene>
    <name evidence="1" type="ordered locus">Arcpr_1157</name>
</gene>
<protein>
    <submittedName>
        <fullName evidence="1">Uncharacterized protein</fullName>
    </submittedName>
</protein>
<proteinExistence type="predicted"/>
<dbReference type="STRING" id="572546.Arcpr_1157"/>
<dbReference type="HOGENOM" id="CLU_2299194_0_0_2"/>
<dbReference type="GeneID" id="8739839"/>
<dbReference type="KEGG" id="apo:Arcpr_1157"/>
<dbReference type="OrthoDB" id="386089at2157"/>
<keyword evidence="2" id="KW-1185">Reference proteome</keyword>
<dbReference type="PaxDb" id="572546-Arcpr_1157"/>
<evidence type="ECO:0000313" key="1">
    <source>
        <dbReference type="EMBL" id="ADB58212.1"/>
    </source>
</evidence>
<reference evidence="1 2" key="1">
    <citation type="journal article" date="2010" name="Stand. Genomic Sci.">
        <title>Complete genome sequence of Archaeoglobus profundus type strain (AV18).</title>
        <authorList>
            <person name="von Jan M."/>
            <person name="Lapidus A."/>
            <person name="Del Rio T.G."/>
            <person name="Copeland A."/>
            <person name="Tice H."/>
            <person name="Cheng J.F."/>
            <person name="Lucas S."/>
            <person name="Chen F."/>
            <person name="Nolan M."/>
            <person name="Goodwin L."/>
            <person name="Han C."/>
            <person name="Pitluck S."/>
            <person name="Liolios K."/>
            <person name="Ivanova N."/>
            <person name="Mavromatis K."/>
            <person name="Ovchinnikova G."/>
            <person name="Chertkov O."/>
            <person name="Pati A."/>
            <person name="Chen A."/>
            <person name="Palaniappan K."/>
            <person name="Land M."/>
            <person name="Hauser L."/>
            <person name="Chang Y.J."/>
            <person name="Jeffries C.D."/>
            <person name="Saunders E."/>
            <person name="Brettin T."/>
            <person name="Detter J.C."/>
            <person name="Chain P."/>
            <person name="Eichinger K."/>
            <person name="Huber H."/>
            <person name="Spring S."/>
            <person name="Rohde M."/>
            <person name="Goker M."/>
            <person name="Wirth R."/>
            <person name="Woyke T."/>
            <person name="Bristow J."/>
            <person name="Eisen J.A."/>
            <person name="Markowitz V."/>
            <person name="Hugenholtz P."/>
            <person name="Kyrpides N.C."/>
            <person name="Klenk H.P."/>
        </authorList>
    </citation>
    <scope>NUCLEOTIDE SEQUENCE [LARGE SCALE GENOMIC DNA]</scope>
    <source>
        <strain evidence="2">DSM 5631 / JCM 9629 / NBRC 100127 / Av18</strain>
    </source>
</reference>
<name>D2RDL8_ARCPA</name>
<dbReference type="Proteomes" id="UP000001901">
    <property type="component" value="Chromosome"/>
</dbReference>
<dbReference type="RefSeq" id="WP_012940548.1">
    <property type="nucleotide sequence ID" value="NC_013741.1"/>
</dbReference>
<organism evidence="1 2">
    <name type="scientific">Archaeoglobus profundus (strain DSM 5631 / JCM 9629 / NBRC 100127 / Av18)</name>
    <dbReference type="NCBI Taxonomy" id="572546"/>
    <lineage>
        <taxon>Archaea</taxon>
        <taxon>Methanobacteriati</taxon>
        <taxon>Methanobacteriota</taxon>
        <taxon>Archaeoglobi</taxon>
        <taxon>Archaeoglobales</taxon>
        <taxon>Archaeoglobaceae</taxon>
        <taxon>Archaeoglobus</taxon>
    </lineage>
</organism>
<dbReference type="AlphaFoldDB" id="D2RDL8"/>
<dbReference type="EMBL" id="CP001857">
    <property type="protein sequence ID" value="ADB58212.1"/>
    <property type="molecule type" value="Genomic_DNA"/>
</dbReference>
<sequence>MRKEDAELLKKLIGKKVVEVRVNLNDLHDYGFDLVFDDGTVLEVYDIRCSKFNEECKNKPIKLYDFETGKEVLRSDLPLGGGVAWTVSKQSFRGDKAETS</sequence>
<accession>D2RDL8</accession>
<evidence type="ECO:0000313" key="2">
    <source>
        <dbReference type="Proteomes" id="UP000001901"/>
    </source>
</evidence>